<evidence type="ECO:0000256" key="6">
    <source>
        <dbReference type="SAM" id="Phobius"/>
    </source>
</evidence>
<proteinExistence type="predicted"/>
<dbReference type="RefSeq" id="WP_179910079.1">
    <property type="nucleotide sequence ID" value="NZ_CP058910.1"/>
</dbReference>
<name>A0A7D5T4J7_9EURY</name>
<comment type="subcellular location">
    <subcellularLocation>
        <location evidence="1">Membrane</location>
        <topology evidence="1">Multi-pass membrane protein</topology>
    </subcellularLocation>
</comment>
<protein>
    <submittedName>
        <fullName evidence="8">NINE protein</fullName>
    </submittedName>
</protein>
<evidence type="ECO:0000256" key="4">
    <source>
        <dbReference type="ARBA" id="ARBA00023136"/>
    </source>
</evidence>
<dbReference type="GO" id="GO:0016020">
    <property type="term" value="C:membrane"/>
    <property type="evidence" value="ECO:0007669"/>
    <property type="project" value="UniProtKB-SubCell"/>
</dbReference>
<keyword evidence="4 6" id="KW-0472">Membrane</keyword>
<accession>A0A7D5T4J7</accession>
<keyword evidence="3 6" id="KW-1133">Transmembrane helix</keyword>
<dbReference type="Pfam" id="PF05154">
    <property type="entry name" value="TM2"/>
    <property type="match status" value="1"/>
</dbReference>
<reference evidence="8 9" key="1">
    <citation type="submission" date="2020-07" db="EMBL/GenBank/DDBJ databases">
        <title>Halosimplex pelagicum sp. nov. and Halosimplex rubrum sp. nov., isolated from salted brown alga Laminaria, and emended description of the genus Halosimplex.</title>
        <authorList>
            <person name="Cui H."/>
        </authorList>
    </citation>
    <scope>NUCLEOTIDE SEQUENCE [LARGE SCALE GENOMIC DNA]</scope>
    <source>
        <strain evidence="8 9">R27</strain>
    </source>
</reference>
<keyword evidence="2 6" id="KW-0812">Transmembrane</keyword>
<evidence type="ECO:0000256" key="3">
    <source>
        <dbReference type="ARBA" id="ARBA00022989"/>
    </source>
</evidence>
<evidence type="ECO:0000313" key="8">
    <source>
        <dbReference type="EMBL" id="QLH76135.1"/>
    </source>
</evidence>
<feature type="transmembrane region" description="Helical" evidence="6">
    <location>
        <begin position="153"/>
        <end position="177"/>
    </location>
</feature>
<feature type="compositionally biased region" description="Low complexity" evidence="5">
    <location>
        <begin position="55"/>
        <end position="65"/>
    </location>
</feature>
<dbReference type="AlphaFoldDB" id="A0A7D5T4J7"/>
<evidence type="ECO:0000256" key="5">
    <source>
        <dbReference type="SAM" id="MobiDB-lite"/>
    </source>
</evidence>
<keyword evidence="9" id="KW-1185">Reference proteome</keyword>
<gene>
    <name evidence="8" type="ORF">HZS55_01915</name>
</gene>
<evidence type="ECO:0000313" key="9">
    <source>
        <dbReference type="Proteomes" id="UP000509667"/>
    </source>
</evidence>
<dbReference type="InterPro" id="IPR007829">
    <property type="entry name" value="TM2"/>
</dbReference>
<feature type="region of interest" description="Disordered" evidence="5">
    <location>
        <begin position="1"/>
        <end position="91"/>
    </location>
</feature>
<dbReference type="EMBL" id="CP058910">
    <property type="protein sequence ID" value="QLH76135.1"/>
    <property type="molecule type" value="Genomic_DNA"/>
</dbReference>
<dbReference type="KEGG" id="hrr:HZS55_01915"/>
<organism evidence="8 9">
    <name type="scientific">Halosimplex rubrum</name>
    <dbReference type="NCBI Taxonomy" id="869889"/>
    <lineage>
        <taxon>Archaea</taxon>
        <taxon>Methanobacteriati</taxon>
        <taxon>Methanobacteriota</taxon>
        <taxon>Stenosarchaea group</taxon>
        <taxon>Halobacteria</taxon>
        <taxon>Halobacteriales</taxon>
        <taxon>Haloarculaceae</taxon>
        <taxon>Halosimplex</taxon>
    </lineage>
</organism>
<evidence type="ECO:0000256" key="1">
    <source>
        <dbReference type="ARBA" id="ARBA00004141"/>
    </source>
</evidence>
<sequence length="191" mass="20019">MSNDERDDPDDPNGSDPEETESGEAGDGQPPADDAGSDDSWVSDSVNEGDESTVGDTGPTDPSGTGTDGTDDAPATRGQSADGSGGGRKGPNEKFCSECGAVINEKAEICPECGVRQPGMDSGNDERIVAALLAILLGSFGAHKFYLGNNKLGIIYLCFCWTGIPGIIGIIEGVIYLTKDDDEFRRQYMDE</sequence>
<dbReference type="GeneID" id="56076580"/>
<dbReference type="OrthoDB" id="64860at2157"/>
<dbReference type="Proteomes" id="UP000509667">
    <property type="component" value="Chromosome"/>
</dbReference>
<feature type="compositionally biased region" description="Acidic residues" evidence="5">
    <location>
        <begin position="1"/>
        <end position="24"/>
    </location>
</feature>
<evidence type="ECO:0000256" key="2">
    <source>
        <dbReference type="ARBA" id="ARBA00022692"/>
    </source>
</evidence>
<feature type="transmembrane region" description="Helical" evidence="6">
    <location>
        <begin position="128"/>
        <end position="147"/>
    </location>
</feature>
<feature type="domain" description="TM2" evidence="7">
    <location>
        <begin position="126"/>
        <end position="173"/>
    </location>
</feature>
<evidence type="ECO:0000259" key="7">
    <source>
        <dbReference type="Pfam" id="PF05154"/>
    </source>
</evidence>